<dbReference type="EMBL" id="CAWUPB010000851">
    <property type="protein sequence ID" value="CAK7327029.1"/>
    <property type="molecule type" value="Genomic_DNA"/>
</dbReference>
<sequence length="265" mass="28843">MGDSGEVTARRGRVQSQLVAQSKGKTVVVYNKDGERVHKSTVVMDLKGRKIAYDSGCILLGQLLRGRRKLSVGSFSSKMTVRKNIAVANSVQQRKWRDMFHSHIGEGELEFVEPTMQDGESVASITRQTAVEGLSNWTYCLVGSFFGKNLKLSTSTAGVNNLWGGDGNIVIIHDSFSNIVEAPSLVENSMDLGHNSFGVLALSEDLNADSDKDATTEMIHGRWTRQAFANVSIITDLLKPKARKVNAKKKGKGKVSIKSRMGGGV</sequence>
<name>A0AAV1R2G6_9ROSI</name>
<accession>A0AAV1R2G6</accession>
<dbReference type="AlphaFoldDB" id="A0AAV1R2G6"/>
<reference evidence="1 2" key="1">
    <citation type="submission" date="2024-01" db="EMBL/GenBank/DDBJ databases">
        <authorList>
            <person name="Waweru B."/>
        </authorList>
    </citation>
    <scope>NUCLEOTIDE SEQUENCE [LARGE SCALE GENOMIC DNA]</scope>
</reference>
<evidence type="ECO:0000313" key="1">
    <source>
        <dbReference type="EMBL" id="CAK7327029.1"/>
    </source>
</evidence>
<comment type="caution">
    <text evidence="1">The sequence shown here is derived from an EMBL/GenBank/DDBJ whole genome shotgun (WGS) entry which is preliminary data.</text>
</comment>
<organism evidence="1 2">
    <name type="scientific">Dovyalis caffra</name>
    <dbReference type="NCBI Taxonomy" id="77055"/>
    <lineage>
        <taxon>Eukaryota</taxon>
        <taxon>Viridiplantae</taxon>
        <taxon>Streptophyta</taxon>
        <taxon>Embryophyta</taxon>
        <taxon>Tracheophyta</taxon>
        <taxon>Spermatophyta</taxon>
        <taxon>Magnoliopsida</taxon>
        <taxon>eudicotyledons</taxon>
        <taxon>Gunneridae</taxon>
        <taxon>Pentapetalae</taxon>
        <taxon>rosids</taxon>
        <taxon>fabids</taxon>
        <taxon>Malpighiales</taxon>
        <taxon>Salicaceae</taxon>
        <taxon>Flacourtieae</taxon>
        <taxon>Dovyalis</taxon>
    </lineage>
</organism>
<protein>
    <submittedName>
        <fullName evidence="1">Uncharacterized protein</fullName>
    </submittedName>
</protein>
<dbReference type="Proteomes" id="UP001314170">
    <property type="component" value="Unassembled WGS sequence"/>
</dbReference>
<keyword evidence="2" id="KW-1185">Reference proteome</keyword>
<evidence type="ECO:0000313" key="2">
    <source>
        <dbReference type="Proteomes" id="UP001314170"/>
    </source>
</evidence>
<gene>
    <name evidence="1" type="ORF">DCAF_LOCUS4736</name>
</gene>
<proteinExistence type="predicted"/>